<evidence type="ECO:0000313" key="1">
    <source>
        <dbReference type="EMBL" id="MBP2402885.1"/>
    </source>
</evidence>
<evidence type="ECO:0000313" key="2">
    <source>
        <dbReference type="Proteomes" id="UP001519291"/>
    </source>
</evidence>
<protein>
    <submittedName>
        <fullName evidence="1">Uncharacterized protein</fullName>
    </submittedName>
</protein>
<reference evidence="1 2" key="1">
    <citation type="submission" date="2021-03" db="EMBL/GenBank/DDBJ databases">
        <title>Sequencing the genomes of 1000 actinobacteria strains.</title>
        <authorList>
            <person name="Klenk H.-P."/>
        </authorList>
    </citation>
    <scope>NUCLEOTIDE SEQUENCE [LARGE SCALE GENOMIC DNA]</scope>
    <source>
        <strain evidence="1 2">DSM 41480</strain>
    </source>
</reference>
<comment type="caution">
    <text evidence="1">The sequence shown here is derived from an EMBL/GenBank/DDBJ whole genome shotgun (WGS) entry which is preliminary data.</text>
</comment>
<dbReference type="EMBL" id="JAGIOH010000001">
    <property type="protein sequence ID" value="MBP2402885.1"/>
    <property type="molecule type" value="Genomic_DNA"/>
</dbReference>
<gene>
    <name evidence="1" type="ORF">JO379_002354</name>
</gene>
<dbReference type="Proteomes" id="UP001519291">
    <property type="component" value="Unassembled WGS sequence"/>
</dbReference>
<accession>A0ABS4Y2M3</accession>
<keyword evidence="2" id="KW-1185">Reference proteome</keyword>
<sequence>MTMLMRSPRECGSWFWDLDDVAEPGLESALRTAGRMGAVLQKHALLEPDSLEWNWFQVGKGGLGIHSRLDLVRRSLDDPALPDDLRACRPTGHPQAEMGGILVLGSGAWLDASGTRHNEYRLVELMVSPDEIGPSAELSVYHDVWGRCDFRGEPHPAIHAANAPRLASALQELVQVLGVEAEPGEPTYYGRAEGHGLKDPDIIDGRGPDLTDAVFG</sequence>
<organism evidence="1 2">
    <name type="scientific">Streptomyces syringium</name>
    <dbReference type="NCBI Taxonomy" id="76729"/>
    <lineage>
        <taxon>Bacteria</taxon>
        <taxon>Bacillati</taxon>
        <taxon>Actinomycetota</taxon>
        <taxon>Actinomycetes</taxon>
        <taxon>Kitasatosporales</taxon>
        <taxon>Streptomycetaceae</taxon>
        <taxon>Streptomyces</taxon>
    </lineage>
</organism>
<proteinExistence type="predicted"/>
<name>A0ABS4Y2M3_9ACTN</name>